<organism evidence="1">
    <name type="scientific">Lantana camara</name>
    <name type="common">Lantana</name>
    <dbReference type="NCBI Taxonomy" id="126435"/>
    <lineage>
        <taxon>Eukaryota</taxon>
        <taxon>Viridiplantae</taxon>
        <taxon>Streptophyta</taxon>
        <taxon>Embryophyta</taxon>
        <taxon>Tracheophyta</taxon>
        <taxon>Spermatophyta</taxon>
        <taxon>Magnoliopsida</taxon>
        <taxon>eudicotyledons</taxon>
        <taxon>Gunneridae</taxon>
        <taxon>Pentapetalae</taxon>
        <taxon>asterids</taxon>
        <taxon>lamiids</taxon>
        <taxon>Lamiales</taxon>
        <taxon>Verbenaceae</taxon>
        <taxon>Lantaneae</taxon>
        <taxon>Lantana</taxon>
    </lineage>
</organism>
<accession>A0A346XQP2</accession>
<proteinExistence type="predicted"/>
<dbReference type="AlphaFoldDB" id="A0A346XQP2"/>
<sequence length="37" mass="4080">MGYGCSHETFTVVEKFGIVSFVVPTDLPESYPKVVCL</sequence>
<evidence type="ECO:0000313" key="1">
    <source>
        <dbReference type="EMBL" id="AXU93671.1"/>
    </source>
</evidence>
<dbReference type="EMBL" id="MH549114">
    <property type="protein sequence ID" value="AXU93671.1"/>
    <property type="molecule type" value="Genomic_DNA"/>
</dbReference>
<name>A0A346XQP2_LANCA</name>
<gene>
    <name evidence="1" type="primary">LEA2</name>
</gene>
<reference evidence="1" key="1">
    <citation type="submission" date="2018-06" db="EMBL/GenBank/DDBJ databases">
        <title>Boiling soluble proteins encoding genes from Lantana Camara.</title>
        <authorList>
            <person name="Sharma A.D."/>
        </authorList>
    </citation>
    <scope>NUCLEOTIDE SEQUENCE</scope>
</reference>
<protein>
    <submittedName>
        <fullName evidence="1">Boiling soluble protein</fullName>
    </submittedName>
</protein>